<protein>
    <submittedName>
        <fullName evidence="1">Uncharacterized protein</fullName>
    </submittedName>
</protein>
<proteinExistence type="predicted"/>
<dbReference type="EMBL" id="CP017241">
    <property type="protein sequence ID" value="APO74639.1"/>
    <property type="molecule type" value="Genomic_DNA"/>
</dbReference>
<organism evidence="1 2">
    <name type="scientific">Rhizobium etli 8C-3</name>
    <dbReference type="NCBI Taxonomy" id="538025"/>
    <lineage>
        <taxon>Bacteria</taxon>
        <taxon>Pseudomonadati</taxon>
        <taxon>Pseudomonadota</taxon>
        <taxon>Alphaproteobacteria</taxon>
        <taxon>Hyphomicrobiales</taxon>
        <taxon>Rhizobiaceae</taxon>
        <taxon>Rhizobium/Agrobacterium group</taxon>
        <taxon>Rhizobium</taxon>
    </lineage>
</organism>
<dbReference type="Proteomes" id="UP000185109">
    <property type="component" value="Chromosome"/>
</dbReference>
<evidence type="ECO:0000313" key="2">
    <source>
        <dbReference type="Proteomes" id="UP000185109"/>
    </source>
</evidence>
<accession>A0A1L5P3A6</accession>
<gene>
    <name evidence="1" type="ORF">AM571_CH01819</name>
</gene>
<evidence type="ECO:0000313" key="1">
    <source>
        <dbReference type="EMBL" id="APO74639.1"/>
    </source>
</evidence>
<name>A0A1L5P3A6_RHIET</name>
<reference evidence="1 2" key="1">
    <citation type="submission" date="2016-09" db="EMBL/GenBank/DDBJ databases">
        <title>The complete genome sequences of Rhizobium gallicum, symbiovars gallicum and phaseoli, symbionts associated to common bean (Phaseolus vulgaris).</title>
        <authorList>
            <person name="Bustos P."/>
            <person name="Santamaria R.I."/>
            <person name="Perez-Carrascal O.M."/>
            <person name="Juarez S."/>
            <person name="Lozano L."/>
            <person name="Martinez-Flores I."/>
            <person name="Martinez-Romero E."/>
            <person name="Cevallos M."/>
            <person name="Romero D."/>
            <person name="Davila G."/>
            <person name="Gonzalez V."/>
        </authorList>
    </citation>
    <scope>NUCLEOTIDE SEQUENCE [LARGE SCALE GENOMIC DNA]</scope>
    <source>
        <strain evidence="1 2">8C-3</strain>
    </source>
</reference>
<sequence length="66" mass="7156">MTGLVAPITRQDGAVPPLGGMHWNLTKATRGNFSGVVLIETNGVWARPPRNEGRKTCRLSKRSLKG</sequence>
<dbReference type="AlphaFoldDB" id="A0A1L5P3A6"/>